<sequence length="293" mass="33128">MLASTHKKPSKKLKKQKLVDATGKDQNSTNAHSSDVDVKSRTLFVGNVGVTAKKTHLLKLFRQFGKVQTVRLRGITPADPGTSKRLAAIRESFHPKRTSCCSYVVFENREDALNACSLNGTKFKENILRVQICDDNAELEPSKALFIGNVPFDAEENDLWNTFETFGQIESVRLIRNSETGMCIGVGFVNFKSTDGVALALMADSVQVKNREVRVQRYARTKMKKWQTQQSEVKPVPKKEKKPKERKRKEADNAKVKKSAIFQGSKVHPLKQKKKRNKKLSESQKMIQQIAPR</sequence>
<dbReference type="InParanoid" id="A0A1Y1MTN4"/>
<feature type="compositionally biased region" description="Polar residues" evidence="3">
    <location>
        <begin position="24"/>
        <end position="33"/>
    </location>
</feature>
<protein>
    <recommendedName>
        <fullName evidence="4">RRM domain-containing protein</fullName>
    </recommendedName>
</protein>
<name>A0A1Y1MTN4_PHOPY</name>
<keyword evidence="1 2" id="KW-0694">RNA-binding</keyword>
<evidence type="ECO:0000259" key="4">
    <source>
        <dbReference type="PROSITE" id="PS50102"/>
    </source>
</evidence>
<dbReference type="AlphaFoldDB" id="A0A1Y1MTN4"/>
<feature type="compositionally biased region" description="Basic residues" evidence="3">
    <location>
        <begin position="268"/>
        <end position="278"/>
    </location>
</feature>
<organism evidence="5">
    <name type="scientific">Photinus pyralis</name>
    <name type="common">Common eastern firefly</name>
    <name type="synonym">Lampyris pyralis</name>
    <dbReference type="NCBI Taxonomy" id="7054"/>
    <lineage>
        <taxon>Eukaryota</taxon>
        <taxon>Metazoa</taxon>
        <taxon>Ecdysozoa</taxon>
        <taxon>Arthropoda</taxon>
        <taxon>Hexapoda</taxon>
        <taxon>Insecta</taxon>
        <taxon>Pterygota</taxon>
        <taxon>Neoptera</taxon>
        <taxon>Endopterygota</taxon>
        <taxon>Coleoptera</taxon>
        <taxon>Polyphaga</taxon>
        <taxon>Elateriformia</taxon>
        <taxon>Elateroidea</taxon>
        <taxon>Lampyridae</taxon>
        <taxon>Lampyrinae</taxon>
        <taxon>Photinus</taxon>
    </lineage>
</organism>
<dbReference type="Pfam" id="PF00076">
    <property type="entry name" value="RRM_1"/>
    <property type="match status" value="1"/>
</dbReference>
<dbReference type="InterPro" id="IPR000504">
    <property type="entry name" value="RRM_dom"/>
</dbReference>
<dbReference type="SMART" id="SM00360">
    <property type="entry name" value="RRM"/>
    <property type="match status" value="2"/>
</dbReference>
<evidence type="ECO:0000313" key="7">
    <source>
        <dbReference type="Proteomes" id="UP000327044"/>
    </source>
</evidence>
<evidence type="ECO:0000256" key="3">
    <source>
        <dbReference type="SAM" id="MobiDB-lite"/>
    </source>
</evidence>
<reference evidence="5" key="1">
    <citation type="journal article" date="2016" name="Sci. Rep.">
        <title>Molecular characterization of firefly nuptial gifts: a multi-omics approach sheds light on postcopulatory sexual selection.</title>
        <authorList>
            <person name="Al-Wathiqui N."/>
            <person name="Fallon T.R."/>
            <person name="South A."/>
            <person name="Weng J.K."/>
            <person name="Lewis S.M."/>
        </authorList>
    </citation>
    <scope>NUCLEOTIDE SEQUENCE</scope>
</reference>
<dbReference type="PROSITE" id="PS50102">
    <property type="entry name" value="RRM"/>
    <property type="match status" value="2"/>
</dbReference>
<dbReference type="GO" id="GO:0003723">
    <property type="term" value="F:RNA binding"/>
    <property type="evidence" value="ECO:0007669"/>
    <property type="project" value="UniProtKB-UniRule"/>
</dbReference>
<dbReference type="InterPro" id="IPR035979">
    <property type="entry name" value="RBD_domain_sf"/>
</dbReference>
<keyword evidence="7" id="KW-1185">Reference proteome</keyword>
<dbReference type="PANTHER" id="PTHR10352">
    <property type="entry name" value="EUKARYOTIC TRANSLATION INITIATION FACTOR 3 SUBUNIT G"/>
    <property type="match status" value="1"/>
</dbReference>
<dbReference type="InterPro" id="IPR034221">
    <property type="entry name" value="RBM34_RRM2"/>
</dbReference>
<dbReference type="CDD" id="cd12395">
    <property type="entry name" value="RRM2_RBM34"/>
    <property type="match status" value="1"/>
</dbReference>
<dbReference type="EMBL" id="VVIM01000008">
    <property type="protein sequence ID" value="KAB0794539.1"/>
    <property type="molecule type" value="Genomic_DNA"/>
</dbReference>
<proteinExistence type="predicted"/>
<dbReference type="CDD" id="cd12394">
    <property type="entry name" value="RRM1_RBM34"/>
    <property type="match status" value="1"/>
</dbReference>
<feature type="compositionally biased region" description="Basic residues" evidence="3">
    <location>
        <begin position="1"/>
        <end position="16"/>
    </location>
</feature>
<feature type="region of interest" description="Disordered" evidence="3">
    <location>
        <begin position="1"/>
        <end position="34"/>
    </location>
</feature>
<gene>
    <name evidence="6" type="ORF">PPYR_11378</name>
</gene>
<feature type="domain" description="RRM" evidence="4">
    <location>
        <begin position="143"/>
        <end position="220"/>
    </location>
</feature>
<dbReference type="EMBL" id="GEZM01021519">
    <property type="protein sequence ID" value="JAV88961.1"/>
    <property type="molecule type" value="Transcribed_RNA"/>
</dbReference>
<reference evidence="6" key="3">
    <citation type="submission" date="2019-08" db="EMBL/GenBank/DDBJ databases">
        <authorList>
            <consortium name="Photinus pyralis genome working group"/>
            <person name="Fallon T.R."/>
            <person name="Sander Lower S.E."/>
            <person name="Weng J.-K."/>
        </authorList>
    </citation>
    <scope>NUCLEOTIDE SEQUENCE</scope>
    <source>
        <strain evidence="6">1611_PpyrPB1</strain>
        <tissue evidence="6">Whole body</tissue>
    </source>
</reference>
<evidence type="ECO:0000256" key="2">
    <source>
        <dbReference type="PROSITE-ProRule" id="PRU00176"/>
    </source>
</evidence>
<dbReference type="SUPFAM" id="SSF54928">
    <property type="entry name" value="RNA-binding domain, RBD"/>
    <property type="match status" value="2"/>
</dbReference>
<dbReference type="InterPro" id="IPR012677">
    <property type="entry name" value="Nucleotide-bd_a/b_plait_sf"/>
</dbReference>
<feature type="domain" description="RRM" evidence="4">
    <location>
        <begin position="41"/>
        <end position="135"/>
    </location>
</feature>
<evidence type="ECO:0000256" key="1">
    <source>
        <dbReference type="ARBA" id="ARBA00022884"/>
    </source>
</evidence>
<evidence type="ECO:0000313" key="5">
    <source>
        <dbReference type="EMBL" id="JAV88961.1"/>
    </source>
</evidence>
<reference evidence="6 7" key="2">
    <citation type="journal article" date="2018" name="Elife">
        <title>Firefly genomes illuminate parallel origins of bioluminescence in beetles.</title>
        <authorList>
            <person name="Fallon T.R."/>
            <person name="Lower S.E."/>
            <person name="Chang C.H."/>
            <person name="Bessho-Uehara M."/>
            <person name="Martin G.J."/>
            <person name="Bewick A.J."/>
            <person name="Behringer M."/>
            <person name="Debat H.J."/>
            <person name="Wong I."/>
            <person name="Day J.C."/>
            <person name="Suvorov A."/>
            <person name="Silva C.J."/>
            <person name="Stanger-Hall K.F."/>
            <person name="Hall D.W."/>
            <person name="Schmitz R.J."/>
            <person name="Nelson D.R."/>
            <person name="Lewis S.M."/>
            <person name="Shigenobu S."/>
            <person name="Bybee S.M."/>
            <person name="Larracuente A.M."/>
            <person name="Oba Y."/>
            <person name="Weng J.K."/>
        </authorList>
    </citation>
    <scope>NUCLEOTIDE SEQUENCE [LARGE SCALE GENOMIC DNA]</scope>
    <source>
        <strain evidence="6">1611_PpyrPB1</strain>
        <tissue evidence="6">Whole body</tissue>
    </source>
</reference>
<feature type="region of interest" description="Disordered" evidence="3">
    <location>
        <begin position="224"/>
        <end position="293"/>
    </location>
</feature>
<dbReference type="OrthoDB" id="442677at2759"/>
<dbReference type="Proteomes" id="UP000327044">
    <property type="component" value="Unassembled WGS sequence"/>
</dbReference>
<evidence type="ECO:0000313" key="6">
    <source>
        <dbReference type="EMBL" id="KAB0794539.1"/>
    </source>
</evidence>
<accession>A0A1Y1MTN4</accession>
<dbReference type="FunCoup" id="A0A1Y1MTN4">
    <property type="interactions" value="494"/>
</dbReference>
<dbReference type="Gene3D" id="3.30.70.330">
    <property type="match status" value="2"/>
</dbReference>